<dbReference type="GO" id="GO:0050303">
    <property type="term" value="F:lysine 6-dehydrogenase activity"/>
    <property type="evidence" value="ECO:0007669"/>
    <property type="project" value="UniProtKB-EC"/>
</dbReference>
<dbReference type="Proteomes" id="UP000317429">
    <property type="component" value="Chromosome"/>
</dbReference>
<evidence type="ECO:0000259" key="1">
    <source>
        <dbReference type="Pfam" id="PF03435"/>
    </source>
</evidence>
<dbReference type="RefSeq" id="WP_145281812.1">
    <property type="nucleotide sequence ID" value="NZ_CP036291.1"/>
</dbReference>
<evidence type="ECO:0000313" key="3">
    <source>
        <dbReference type="EMBL" id="QDU87692.1"/>
    </source>
</evidence>
<accession>A0A518D878</accession>
<keyword evidence="4" id="KW-1185">Reference proteome</keyword>
<dbReference type="EC" id="1.4.1.18" evidence="3"/>
<dbReference type="PANTHER" id="PTHR43796:SF2">
    <property type="entry name" value="CARBOXYNORSPERMIDINE SYNTHASE"/>
    <property type="match status" value="1"/>
</dbReference>
<feature type="domain" description="Saccharopine dehydrogenase-like C-terminal" evidence="2">
    <location>
        <begin position="127"/>
        <end position="347"/>
    </location>
</feature>
<dbReference type="Pfam" id="PF16653">
    <property type="entry name" value="Sacchrp_dh_C"/>
    <property type="match status" value="1"/>
</dbReference>
<dbReference type="Gene3D" id="3.40.50.720">
    <property type="entry name" value="NAD(P)-binding Rossmann-like Domain"/>
    <property type="match status" value="1"/>
</dbReference>
<dbReference type="SUPFAM" id="SSF51735">
    <property type="entry name" value="NAD(P)-binding Rossmann-fold domains"/>
    <property type="match status" value="1"/>
</dbReference>
<dbReference type="InterPro" id="IPR032095">
    <property type="entry name" value="Sacchrp_dh-like_C"/>
</dbReference>
<dbReference type="KEGG" id="pnd:Pla175_10580"/>
<dbReference type="Gene3D" id="3.30.360.10">
    <property type="entry name" value="Dihydrodipicolinate Reductase, domain 2"/>
    <property type="match status" value="1"/>
</dbReference>
<organism evidence="3 4">
    <name type="scientific">Pirellulimonas nuda</name>
    <dbReference type="NCBI Taxonomy" id="2528009"/>
    <lineage>
        <taxon>Bacteria</taxon>
        <taxon>Pseudomonadati</taxon>
        <taxon>Planctomycetota</taxon>
        <taxon>Planctomycetia</taxon>
        <taxon>Pirellulales</taxon>
        <taxon>Lacipirellulaceae</taxon>
        <taxon>Pirellulimonas</taxon>
    </lineage>
</organism>
<protein>
    <submittedName>
        <fullName evidence="3">Lysine 6-dehydrogenase</fullName>
        <ecNumber evidence="3">1.4.1.18</ecNumber>
    </submittedName>
</protein>
<dbReference type="InterPro" id="IPR036291">
    <property type="entry name" value="NAD(P)-bd_dom_sf"/>
</dbReference>
<proteinExistence type="predicted"/>
<dbReference type="Pfam" id="PF03435">
    <property type="entry name" value="Sacchrp_dh_NADP"/>
    <property type="match status" value="1"/>
</dbReference>
<evidence type="ECO:0000313" key="4">
    <source>
        <dbReference type="Proteomes" id="UP000317429"/>
    </source>
</evidence>
<dbReference type="PANTHER" id="PTHR43796">
    <property type="entry name" value="CARBOXYNORSPERMIDINE SYNTHASE"/>
    <property type="match status" value="1"/>
</dbReference>
<sequence>MAEKLPVLILGAGKIGGAIARLLHMHGGYRVRVGDLHQEALDYLAKQTPVETVQLDVTDAAALKRHMAGQAAVVSACSYDQNVAIAEAALATGASYFDLTEDVATTVAVRAIAAEAKAGQVFTPQCGLAPGFIGILAHDLCERFERLDRVKMRVGALPLYPTNMLKYNLTWSTDGLVNEYCNPCEAIRSGERVDLQPLEGLERFALDGVSYEAFNTSGGLGTLCETLAGRVVDLDYKTVRYTGHRYLMMFLLQGLRLSEQRELVKRLLEEAIPCTNQDVVLAFCTATGWRDGRYEQIADARKVYHGDIHGLPSSSIQITTATSMCAMVDLWREGKFPKQGFVRQEDVRLADFLANPFGKPYANAQSVREPIAPDDRTGPLL</sequence>
<feature type="domain" description="Saccharopine dehydrogenase NADP binding" evidence="1">
    <location>
        <begin position="7"/>
        <end position="120"/>
    </location>
</feature>
<dbReference type="AlphaFoldDB" id="A0A518D878"/>
<keyword evidence="3" id="KW-0560">Oxidoreductase</keyword>
<dbReference type="EMBL" id="CP036291">
    <property type="protein sequence ID" value="QDU87692.1"/>
    <property type="molecule type" value="Genomic_DNA"/>
</dbReference>
<dbReference type="OrthoDB" id="9769367at2"/>
<gene>
    <name evidence="3" type="primary">lysDH</name>
    <name evidence="3" type="ORF">Pla175_10580</name>
</gene>
<evidence type="ECO:0000259" key="2">
    <source>
        <dbReference type="Pfam" id="PF16653"/>
    </source>
</evidence>
<dbReference type="InterPro" id="IPR005097">
    <property type="entry name" value="Sacchrp_dh_NADP-bd"/>
</dbReference>
<name>A0A518D878_9BACT</name>
<dbReference type="SUPFAM" id="SSF55347">
    <property type="entry name" value="Glyceraldehyde-3-phosphate dehydrogenase-like, C-terminal domain"/>
    <property type="match status" value="1"/>
</dbReference>
<reference evidence="3 4" key="1">
    <citation type="submission" date="2019-02" db="EMBL/GenBank/DDBJ databases">
        <title>Deep-cultivation of Planctomycetes and their phenomic and genomic characterization uncovers novel biology.</title>
        <authorList>
            <person name="Wiegand S."/>
            <person name="Jogler M."/>
            <person name="Boedeker C."/>
            <person name="Pinto D."/>
            <person name="Vollmers J."/>
            <person name="Rivas-Marin E."/>
            <person name="Kohn T."/>
            <person name="Peeters S.H."/>
            <person name="Heuer A."/>
            <person name="Rast P."/>
            <person name="Oberbeckmann S."/>
            <person name="Bunk B."/>
            <person name="Jeske O."/>
            <person name="Meyerdierks A."/>
            <person name="Storesund J.E."/>
            <person name="Kallscheuer N."/>
            <person name="Luecker S."/>
            <person name="Lage O.M."/>
            <person name="Pohl T."/>
            <person name="Merkel B.J."/>
            <person name="Hornburger P."/>
            <person name="Mueller R.-W."/>
            <person name="Bruemmer F."/>
            <person name="Labrenz M."/>
            <person name="Spormann A.M."/>
            <person name="Op den Camp H."/>
            <person name="Overmann J."/>
            <person name="Amann R."/>
            <person name="Jetten M.S.M."/>
            <person name="Mascher T."/>
            <person name="Medema M.H."/>
            <person name="Devos D.P."/>
            <person name="Kaster A.-K."/>
            <person name="Ovreas L."/>
            <person name="Rohde M."/>
            <person name="Galperin M.Y."/>
            <person name="Jogler C."/>
        </authorList>
    </citation>
    <scope>NUCLEOTIDE SEQUENCE [LARGE SCALE GENOMIC DNA]</scope>
    <source>
        <strain evidence="3 4">Pla175</strain>
    </source>
</reference>